<dbReference type="Pfam" id="PF08713">
    <property type="entry name" value="DNA_alkylation"/>
    <property type="match status" value="1"/>
</dbReference>
<evidence type="ECO:0000313" key="1">
    <source>
        <dbReference type="EMBL" id="VEU55285.1"/>
    </source>
</evidence>
<dbReference type="CDD" id="cd06561">
    <property type="entry name" value="AlkD_like"/>
    <property type="match status" value="1"/>
</dbReference>
<gene>
    <name evidence="1" type="ORF">NCTC10112_00148</name>
</gene>
<dbReference type="PANTHER" id="PTHR34070">
    <property type="entry name" value="ARMADILLO-TYPE FOLD"/>
    <property type="match status" value="1"/>
</dbReference>
<reference evidence="1 2" key="1">
    <citation type="submission" date="2019-01" db="EMBL/GenBank/DDBJ databases">
        <authorList>
            <consortium name="Pathogen Informatics"/>
        </authorList>
    </citation>
    <scope>NUCLEOTIDE SEQUENCE [LARGE SCALE GENOMIC DNA]</scope>
    <source>
        <strain evidence="1 2">NCTC10112</strain>
    </source>
</reference>
<evidence type="ECO:0000313" key="2">
    <source>
        <dbReference type="Proteomes" id="UP000290482"/>
    </source>
</evidence>
<name>A0A448ZVK7_METOS</name>
<dbReference type="InterPro" id="IPR014825">
    <property type="entry name" value="DNA_alkylation"/>
</dbReference>
<proteinExistence type="predicted"/>
<keyword evidence="2" id="KW-1185">Reference proteome</keyword>
<dbReference type="AlphaFoldDB" id="A0A448ZVK7"/>
<dbReference type="KEGG" id="mob:NCTC10112_00148"/>
<dbReference type="InterPro" id="IPR016024">
    <property type="entry name" value="ARM-type_fold"/>
</dbReference>
<accession>A0A448ZVK7</accession>
<dbReference type="EMBL" id="LR214940">
    <property type="protein sequence ID" value="VEU55285.1"/>
    <property type="molecule type" value="Genomic_DNA"/>
</dbReference>
<dbReference type="PANTHER" id="PTHR34070:SF1">
    <property type="entry name" value="DNA ALKYLATION REPAIR PROTEIN"/>
    <property type="match status" value="1"/>
</dbReference>
<dbReference type="RefSeq" id="WP_022936217.1">
    <property type="nucleotide sequence ID" value="NZ_LR214940.1"/>
</dbReference>
<dbReference type="Gene3D" id="1.25.10.90">
    <property type="match status" value="1"/>
</dbReference>
<protein>
    <submittedName>
        <fullName evidence="1">DNA alkylation repair enzyme</fullName>
    </submittedName>
</protein>
<dbReference type="SUPFAM" id="SSF48371">
    <property type="entry name" value="ARM repeat"/>
    <property type="match status" value="1"/>
</dbReference>
<dbReference type="Proteomes" id="UP000290482">
    <property type="component" value="Chromosome"/>
</dbReference>
<organism evidence="1 2">
    <name type="scientific">Metamycoplasma orale</name>
    <name type="common">Mycoplasma orale</name>
    <dbReference type="NCBI Taxonomy" id="2121"/>
    <lineage>
        <taxon>Bacteria</taxon>
        <taxon>Bacillati</taxon>
        <taxon>Mycoplasmatota</taxon>
        <taxon>Mycoplasmoidales</taxon>
        <taxon>Metamycoplasmataceae</taxon>
        <taxon>Metamycoplasma</taxon>
    </lineage>
</organism>
<sequence length="229" mass="27767">MTKIRQRLLELKNTQRINFDQKIVPNLNKAQFLGLSALELKKIAKDLQKNWIKLTNEFMLELPHKYFDENNLHVFILNTFKDWNQYKKALEIFLPYIDNWATCDYINNKIIVKNYKEKYFEFLTNILKNNEETYYLRFAIVQMLKFYLNDLNNEIIQLIIQIKNNDYYVKMAIAWFMAELTMNNNSKYMFLLEKRVLPIWIHNKCIAKINESNKATKDLKMQTKLLKIK</sequence>
<dbReference type="OrthoDB" id="9784740at2"/>